<feature type="coiled-coil region" evidence="1">
    <location>
        <begin position="549"/>
        <end position="576"/>
    </location>
</feature>
<name>A0A1F7WE26_9BACT</name>
<sequence length="766" mass="87095">MILQKLEMHGFKSFADRKILEFVQPSGRSRGITAIVGPNGSGKSNVADAVRWVLGEQSTKLLRGKKAEDVIFSGSERRARSGYAEVVLHFNNEAGKLPLDISEVTIARRIYRDGESEYLINKKKVRLADVQLLLAQANFGARSYSVIGQGMIDNILVASPQERKEFFDEAAGVKQYQLKRHQSTIKMQAAKENLGQAEMLVNEIEPRVRSLSRQVKRLEERDELQNELHDLHHQYYGQLWFELQQDINHRTTELNKREQEWKDRESTLEEAKRELSKLEREETGNDAFTELQSKFQKLMSEKSVLRERELRVRSRIEIAEQVKKQTATAMPLSKIIEGVRGLGDRQGQAIKSLQTAKDLKAAQAVVPNFKSVLDDTVTLADRLERPAPEIEAKKPEADPALVKELEGLRQEIDTLETQLKETQKTLSTYNDSERKKKEKFFSLQRTLQEKISSAHLLERGLGDLRIELARLETRRDSLEQEMSAELGERAERIKKELITDKKPTISTESLRPRIEKLRYQLQMIGGIDPEVVREYQETNERYTYLVGQISDLNKAIADLERIIVELDQTIRTHSETAFRKLNREFDRYFKLLFGGGKAELIQLTAARVRKDDQAEAETENLNGDDVEVPADDGQSDTYIAGVDITATPPGKKIKHINMLSGGERALTSIALICAIMISNPSPFVLLDEVDAALDESNADKFASILGELAEKTQFIVVSHNRYTMRRANVLYGVTMRDDGTSDLLSINLEEVDTFKEERKTKAKKAA</sequence>
<feature type="coiled-coil region" evidence="1">
    <location>
        <begin position="405"/>
        <end position="432"/>
    </location>
</feature>
<dbReference type="Proteomes" id="UP000176988">
    <property type="component" value="Unassembled WGS sequence"/>
</dbReference>
<reference evidence="3 4" key="1">
    <citation type="journal article" date="2016" name="Nat. Commun.">
        <title>Thousands of microbial genomes shed light on interconnected biogeochemical processes in an aquifer system.</title>
        <authorList>
            <person name="Anantharaman K."/>
            <person name="Brown C.T."/>
            <person name="Hug L.A."/>
            <person name="Sharon I."/>
            <person name="Castelle C.J."/>
            <person name="Probst A.J."/>
            <person name="Thomas B.C."/>
            <person name="Singh A."/>
            <person name="Wilkins M.J."/>
            <person name="Karaoz U."/>
            <person name="Brodie E.L."/>
            <person name="Williams K.H."/>
            <person name="Hubbard S.S."/>
            <person name="Banfield J.F."/>
        </authorList>
    </citation>
    <scope>NUCLEOTIDE SEQUENCE [LARGE SCALE GENOMIC DNA]</scope>
</reference>
<feature type="coiled-coil region" evidence="1">
    <location>
        <begin position="461"/>
        <end position="488"/>
    </location>
</feature>
<dbReference type="Gene3D" id="3.40.50.300">
    <property type="entry name" value="P-loop containing nucleotide triphosphate hydrolases"/>
    <property type="match status" value="2"/>
</dbReference>
<comment type="caution">
    <text evidence="3">The sequence shown here is derived from an EMBL/GenBank/DDBJ whole genome shotgun (WGS) entry which is preliminary data.</text>
</comment>
<dbReference type="Pfam" id="PF02463">
    <property type="entry name" value="SMC_N"/>
    <property type="match status" value="1"/>
</dbReference>
<feature type="coiled-coil region" evidence="1">
    <location>
        <begin position="201"/>
        <end position="228"/>
    </location>
</feature>
<proteinExistence type="predicted"/>
<evidence type="ECO:0000313" key="3">
    <source>
        <dbReference type="EMBL" id="OGM01072.1"/>
    </source>
</evidence>
<keyword evidence="1" id="KW-0175">Coiled coil</keyword>
<dbReference type="AlphaFoldDB" id="A0A1F7WE26"/>
<feature type="coiled-coil region" evidence="1">
    <location>
        <begin position="254"/>
        <end position="281"/>
    </location>
</feature>
<dbReference type="InterPro" id="IPR003395">
    <property type="entry name" value="RecF/RecN/SMC_N"/>
</dbReference>
<dbReference type="InterPro" id="IPR027417">
    <property type="entry name" value="P-loop_NTPase"/>
</dbReference>
<feature type="domain" description="RecF/RecN/SMC N-terminal" evidence="2">
    <location>
        <begin position="3"/>
        <end position="741"/>
    </location>
</feature>
<dbReference type="SUPFAM" id="SSF52540">
    <property type="entry name" value="P-loop containing nucleoside triphosphate hydrolases"/>
    <property type="match status" value="1"/>
</dbReference>
<accession>A0A1F7WE26</accession>
<evidence type="ECO:0000259" key="2">
    <source>
        <dbReference type="Pfam" id="PF02463"/>
    </source>
</evidence>
<evidence type="ECO:0000256" key="1">
    <source>
        <dbReference type="SAM" id="Coils"/>
    </source>
</evidence>
<protein>
    <recommendedName>
        <fullName evidence="2">RecF/RecN/SMC N-terminal domain-containing protein</fullName>
    </recommendedName>
</protein>
<evidence type="ECO:0000313" key="4">
    <source>
        <dbReference type="Proteomes" id="UP000176988"/>
    </source>
</evidence>
<dbReference type="STRING" id="1802424.A2480_02875"/>
<dbReference type="PANTHER" id="PTHR43977">
    <property type="entry name" value="STRUCTURAL MAINTENANCE OF CHROMOSOMES PROTEIN 3"/>
    <property type="match status" value="1"/>
</dbReference>
<dbReference type="EMBL" id="MGFG01000019">
    <property type="protein sequence ID" value="OGM01072.1"/>
    <property type="molecule type" value="Genomic_DNA"/>
</dbReference>
<gene>
    <name evidence="3" type="ORF">A2480_02875</name>
</gene>
<organism evidence="3 4">
    <name type="scientific">Candidatus Uhrbacteria bacterium RIFOXYC2_FULL_47_19</name>
    <dbReference type="NCBI Taxonomy" id="1802424"/>
    <lineage>
        <taxon>Bacteria</taxon>
        <taxon>Candidatus Uhriibacteriota</taxon>
    </lineage>
</organism>